<name>A0A1Z3HVP0_9CYAN</name>
<evidence type="ECO:0000313" key="1">
    <source>
        <dbReference type="EMBL" id="ASC74277.1"/>
    </source>
</evidence>
<dbReference type="AlphaFoldDB" id="A0A1Z3HVP0"/>
<dbReference type="Proteomes" id="UP000191901">
    <property type="component" value="Chromosome"/>
</dbReference>
<accession>A0A1Z3HVP0</accession>
<sequence>MSISPNPHHALSEAEIDRIVEQQADDETAWEESIAVNRQPAFLVLPEDVAEKASFFASLYHADSVESWLVQIIQQRIALEESAFNKIEADQRNGMKASYSKGKNQ</sequence>
<gene>
    <name evidence="1" type="ORF">XM38_052520</name>
</gene>
<dbReference type="RefSeq" id="WP_137455227.1">
    <property type="nucleotide sequence ID" value="NZ_CP021983.2"/>
</dbReference>
<dbReference type="OrthoDB" id="582467at2"/>
<evidence type="ECO:0000313" key="2">
    <source>
        <dbReference type="Proteomes" id="UP000191901"/>
    </source>
</evidence>
<dbReference type="EMBL" id="CP021983">
    <property type="protein sequence ID" value="ASC74277.1"/>
    <property type="molecule type" value="Genomic_DNA"/>
</dbReference>
<organism evidence="1 2">
    <name type="scientific">Halomicronema hongdechloris C2206</name>
    <dbReference type="NCBI Taxonomy" id="1641165"/>
    <lineage>
        <taxon>Bacteria</taxon>
        <taxon>Bacillati</taxon>
        <taxon>Cyanobacteriota</taxon>
        <taxon>Cyanophyceae</taxon>
        <taxon>Nodosilineales</taxon>
        <taxon>Nodosilineaceae</taxon>
        <taxon>Halomicronema</taxon>
    </lineage>
</organism>
<dbReference type="KEGG" id="hhg:XM38_052520"/>
<protein>
    <submittedName>
        <fullName evidence="1">Uncharacterized protein</fullName>
    </submittedName>
</protein>
<keyword evidence="2" id="KW-1185">Reference proteome</keyword>
<reference evidence="1 2" key="1">
    <citation type="journal article" date="2016" name="Biochim. Biophys. Acta">
        <title>Characterization of red-shifted phycobilisomes isolated from the chlorophyll f-containing cyanobacterium Halomicronema hongdechloris.</title>
        <authorList>
            <person name="Li Y."/>
            <person name="Lin Y."/>
            <person name="Garvey C.J."/>
            <person name="Birch D."/>
            <person name="Corkery R.W."/>
            <person name="Loughlin P.C."/>
            <person name="Scheer H."/>
            <person name="Willows R.D."/>
            <person name="Chen M."/>
        </authorList>
    </citation>
    <scope>NUCLEOTIDE SEQUENCE [LARGE SCALE GENOMIC DNA]</scope>
    <source>
        <strain evidence="1 2">C2206</strain>
    </source>
</reference>
<proteinExistence type="predicted"/>